<evidence type="ECO:0000256" key="1">
    <source>
        <dbReference type="ARBA" id="ARBA00006974"/>
    </source>
</evidence>
<dbReference type="InterPro" id="IPR003676">
    <property type="entry name" value="SAUR_fam"/>
</dbReference>
<dbReference type="Proteomes" id="UP000324897">
    <property type="component" value="Chromosome 3"/>
</dbReference>
<dbReference type="Gramene" id="TVU10260">
    <property type="protein sequence ID" value="TVU10260"/>
    <property type="gene ID" value="EJB05_43781"/>
</dbReference>
<dbReference type="EMBL" id="RWGY01000039">
    <property type="protein sequence ID" value="TVU10260.1"/>
    <property type="molecule type" value="Genomic_DNA"/>
</dbReference>
<dbReference type="Pfam" id="PF02519">
    <property type="entry name" value="Auxin_inducible"/>
    <property type="match status" value="1"/>
</dbReference>
<dbReference type="AlphaFoldDB" id="A0A5J9TFX0"/>
<dbReference type="GO" id="GO:0009733">
    <property type="term" value="P:response to auxin"/>
    <property type="evidence" value="ECO:0007669"/>
    <property type="project" value="InterPro"/>
</dbReference>
<reference evidence="2 3" key="1">
    <citation type="journal article" date="2019" name="Sci. Rep.">
        <title>A high-quality genome of Eragrostis curvula grass provides insights into Poaceae evolution and supports new strategies to enhance forage quality.</title>
        <authorList>
            <person name="Carballo J."/>
            <person name="Santos B.A.C.M."/>
            <person name="Zappacosta D."/>
            <person name="Garbus I."/>
            <person name="Selva J.P."/>
            <person name="Gallo C.A."/>
            <person name="Diaz A."/>
            <person name="Albertini E."/>
            <person name="Caccamo M."/>
            <person name="Echenique V."/>
        </authorList>
    </citation>
    <scope>NUCLEOTIDE SEQUENCE [LARGE SCALE GENOMIC DNA]</scope>
    <source>
        <strain evidence="3">cv. Victoria</strain>
        <tissue evidence="2">Leaf</tissue>
    </source>
</reference>
<sequence length="164" mass="18452">MLAEGQERRKRSKTAMVSAKILVQMAKKWQRMAVLARKRLTSTPAKEIEGSSEPSTSIAGKGHFVVYSMEGRRFEVPLEYLGTTVFGELLRLSQEEFGFSSDDGRIMLPCDATMMKYIMCLLRRDASEEVERALLSSMVRPCNYGSNGFVQTMESSRQVAVCSF</sequence>
<dbReference type="PANTHER" id="PTHR31175">
    <property type="entry name" value="AUXIN-RESPONSIVE FAMILY PROTEIN"/>
    <property type="match status" value="1"/>
</dbReference>
<dbReference type="OrthoDB" id="1936278at2759"/>
<comment type="similarity">
    <text evidence="1">Belongs to the ARG7 family.</text>
</comment>
<gene>
    <name evidence="2" type="ORF">EJB05_43781</name>
</gene>
<accession>A0A5J9TFX0</accession>
<proteinExistence type="inferred from homology"/>
<dbReference type="PANTHER" id="PTHR31175:SF112">
    <property type="entry name" value="SAUR55-AUXIN-RESPONSIVE SAUR FAMILY MEMBER"/>
    <property type="match status" value="1"/>
</dbReference>
<organism evidence="2 3">
    <name type="scientific">Eragrostis curvula</name>
    <name type="common">weeping love grass</name>
    <dbReference type="NCBI Taxonomy" id="38414"/>
    <lineage>
        <taxon>Eukaryota</taxon>
        <taxon>Viridiplantae</taxon>
        <taxon>Streptophyta</taxon>
        <taxon>Embryophyta</taxon>
        <taxon>Tracheophyta</taxon>
        <taxon>Spermatophyta</taxon>
        <taxon>Magnoliopsida</taxon>
        <taxon>Liliopsida</taxon>
        <taxon>Poales</taxon>
        <taxon>Poaceae</taxon>
        <taxon>PACMAD clade</taxon>
        <taxon>Chloridoideae</taxon>
        <taxon>Eragrostideae</taxon>
        <taxon>Eragrostidinae</taxon>
        <taxon>Eragrostis</taxon>
    </lineage>
</organism>
<comment type="caution">
    <text evidence="2">The sequence shown here is derived from an EMBL/GenBank/DDBJ whole genome shotgun (WGS) entry which is preliminary data.</text>
</comment>
<keyword evidence="3" id="KW-1185">Reference proteome</keyword>
<protein>
    <recommendedName>
        <fullName evidence="4">Auxin-responsive protein</fullName>
    </recommendedName>
</protein>
<evidence type="ECO:0000313" key="2">
    <source>
        <dbReference type="EMBL" id="TVU10260.1"/>
    </source>
</evidence>
<feature type="non-terminal residue" evidence="2">
    <location>
        <position position="1"/>
    </location>
</feature>
<evidence type="ECO:0008006" key="4">
    <source>
        <dbReference type="Google" id="ProtNLM"/>
    </source>
</evidence>
<name>A0A5J9TFX0_9POAL</name>
<evidence type="ECO:0000313" key="3">
    <source>
        <dbReference type="Proteomes" id="UP000324897"/>
    </source>
</evidence>